<keyword evidence="8" id="KW-0472">Membrane</keyword>
<evidence type="ECO:0000256" key="5">
    <source>
        <dbReference type="ARBA" id="ARBA00022729"/>
    </source>
</evidence>
<evidence type="ECO:0000313" key="12">
    <source>
        <dbReference type="Proteomes" id="UP001230156"/>
    </source>
</evidence>
<dbReference type="InterPro" id="IPR009056">
    <property type="entry name" value="Cyt_c-like_dom"/>
</dbReference>
<evidence type="ECO:0000313" key="11">
    <source>
        <dbReference type="EMBL" id="MDQ7249044.1"/>
    </source>
</evidence>
<evidence type="ECO:0000256" key="4">
    <source>
        <dbReference type="ARBA" id="ARBA00022723"/>
    </source>
</evidence>
<dbReference type="Pfam" id="PF00034">
    <property type="entry name" value="Cytochrom_C"/>
    <property type="match status" value="2"/>
</dbReference>
<reference evidence="12" key="1">
    <citation type="submission" date="2023-08" db="EMBL/GenBank/DDBJ databases">
        <title>Rhodospirillaceae gen. nov., a novel taxon isolated from the Yangtze River Yuezi River estuary sludge.</title>
        <authorList>
            <person name="Ruan L."/>
        </authorList>
    </citation>
    <scope>NUCLEOTIDE SEQUENCE [LARGE SCALE GENOMIC DNA]</scope>
    <source>
        <strain evidence="12">R-7</strain>
    </source>
</reference>
<dbReference type="InterPro" id="IPR036909">
    <property type="entry name" value="Cyt_c-like_dom_sf"/>
</dbReference>
<keyword evidence="6" id="KW-0677">Repeat</keyword>
<dbReference type="PROSITE" id="PS51007">
    <property type="entry name" value="CYTC"/>
    <property type="match status" value="3"/>
</dbReference>
<proteinExistence type="predicted"/>
<dbReference type="PANTHER" id="PTHR35008:SF8">
    <property type="entry name" value="ALCOHOL DEHYDROGENASE CYTOCHROME C SUBUNIT"/>
    <property type="match status" value="1"/>
</dbReference>
<feature type="domain" description="Cytochrome c" evidence="10">
    <location>
        <begin position="60"/>
        <end position="163"/>
    </location>
</feature>
<keyword evidence="4 9" id="KW-0479">Metal-binding</keyword>
<evidence type="ECO:0000256" key="1">
    <source>
        <dbReference type="ARBA" id="ARBA00004236"/>
    </source>
</evidence>
<comment type="subcellular location">
    <subcellularLocation>
        <location evidence="1">Cell membrane</location>
    </subcellularLocation>
</comment>
<feature type="domain" description="Cytochrome c" evidence="10">
    <location>
        <begin position="339"/>
        <end position="426"/>
    </location>
</feature>
<keyword evidence="3 9" id="KW-0349">Heme</keyword>
<evidence type="ECO:0000256" key="6">
    <source>
        <dbReference type="ARBA" id="ARBA00022737"/>
    </source>
</evidence>
<keyword evidence="12" id="KW-1185">Reference proteome</keyword>
<evidence type="ECO:0000256" key="8">
    <source>
        <dbReference type="ARBA" id="ARBA00023136"/>
    </source>
</evidence>
<evidence type="ECO:0000256" key="7">
    <source>
        <dbReference type="ARBA" id="ARBA00023004"/>
    </source>
</evidence>
<keyword evidence="5" id="KW-0732">Signal</keyword>
<evidence type="ECO:0000259" key="10">
    <source>
        <dbReference type="PROSITE" id="PS51007"/>
    </source>
</evidence>
<dbReference type="InterPro" id="IPR051459">
    <property type="entry name" value="Cytochrome_c-type_DH"/>
</dbReference>
<organism evidence="11 12">
    <name type="scientific">Dongia sedimenti</name>
    <dbReference type="NCBI Taxonomy" id="3064282"/>
    <lineage>
        <taxon>Bacteria</taxon>
        <taxon>Pseudomonadati</taxon>
        <taxon>Pseudomonadota</taxon>
        <taxon>Alphaproteobacteria</taxon>
        <taxon>Rhodospirillales</taxon>
        <taxon>Dongiaceae</taxon>
        <taxon>Dongia</taxon>
    </lineage>
</organism>
<comment type="caution">
    <text evidence="11">The sequence shown here is derived from an EMBL/GenBank/DDBJ whole genome shotgun (WGS) entry which is preliminary data.</text>
</comment>
<dbReference type="SUPFAM" id="SSF46626">
    <property type="entry name" value="Cytochrome c"/>
    <property type="match status" value="3"/>
</dbReference>
<dbReference type="PIRSF" id="PIRSF000018">
    <property type="entry name" value="Mb_ADH_cyt_c"/>
    <property type="match status" value="1"/>
</dbReference>
<evidence type="ECO:0000256" key="3">
    <source>
        <dbReference type="ARBA" id="ARBA00022617"/>
    </source>
</evidence>
<dbReference type="Proteomes" id="UP001230156">
    <property type="component" value="Unassembled WGS sequence"/>
</dbReference>
<evidence type="ECO:0000256" key="2">
    <source>
        <dbReference type="ARBA" id="ARBA00022475"/>
    </source>
</evidence>
<sequence length="447" mass="47185">MKRALGIAIAIVIVVVLGALGWFVVLAPGPLDFAGGQTVPLAEYKEANPTGVPGALANAGLIERGEYLAQAGDCAACHTVKGGKPFAGGFAFKLPFGTLYSSNITPDKETGIGAWSDADFLKAVHQGVAPDGTRLYPAFPYAAYTLMTDEDVLAIKAYLFSLPPVRAATPPNTLSFPFNQRWLMAFWSAFFNPNERYRPNTAQSAEWNRGAYIAEAMGHCGDCHTPRNPMQAMDHRRKFMGAVAAGWKAYNLTPDKETGVGAWSDETLAKFISTGHVEGYGTASGPMGEAIDNSLRHLKPEDIKALVVYLRTVPPISDPALPAPRTALASASPKDGTAEADARGAELFAGACVSCHGWTGKSPVLAIATFTGARAVNDPSARNVAQAIVWGVTRETPSGPAVMPAFGHAYSNTEIAAIANYVTKRFGAVPSAITADQVAELRGQASQ</sequence>
<dbReference type="RefSeq" id="WP_379956581.1">
    <property type="nucleotide sequence ID" value="NZ_JAUYVI010000004.1"/>
</dbReference>
<evidence type="ECO:0000256" key="9">
    <source>
        <dbReference type="PROSITE-ProRule" id="PRU00433"/>
    </source>
</evidence>
<dbReference type="Gene3D" id="1.10.760.10">
    <property type="entry name" value="Cytochrome c-like domain"/>
    <property type="match status" value="3"/>
</dbReference>
<name>A0ABU0YMT5_9PROT</name>
<feature type="domain" description="Cytochrome c" evidence="10">
    <location>
        <begin position="205"/>
        <end position="314"/>
    </location>
</feature>
<keyword evidence="2" id="KW-1003">Cell membrane</keyword>
<dbReference type="InterPro" id="IPR014353">
    <property type="entry name" value="Membr-bd_ADH_cyt_c"/>
</dbReference>
<gene>
    <name evidence="11" type="ORF">Q8A70_15260</name>
</gene>
<dbReference type="EMBL" id="JAUYVI010000004">
    <property type="protein sequence ID" value="MDQ7249044.1"/>
    <property type="molecule type" value="Genomic_DNA"/>
</dbReference>
<dbReference type="PANTHER" id="PTHR35008">
    <property type="entry name" value="BLL4482 PROTEIN-RELATED"/>
    <property type="match status" value="1"/>
</dbReference>
<keyword evidence="7 9" id="KW-0408">Iron</keyword>
<protein>
    <submittedName>
        <fullName evidence="11">C-type cytochrome</fullName>
    </submittedName>
</protein>
<accession>A0ABU0YMT5</accession>